<dbReference type="Gene3D" id="2.30.30.40">
    <property type="entry name" value="SH3 Domains"/>
    <property type="match status" value="1"/>
</dbReference>
<keyword evidence="3" id="KW-1185">Reference proteome</keyword>
<feature type="compositionally biased region" description="Low complexity" evidence="1">
    <location>
        <begin position="1434"/>
        <end position="1443"/>
    </location>
</feature>
<sequence length="1528" mass="171440">MSFGVGVGDIIQLARLSSRLSSSFSSGPTGAASEFHEIKSQLSSLGVVLEALAKETGRPGRNVEDARNKDKLGEMVDGCKASLHRLESIVEKYTDKLESSWSWKIWFSKGYKLILWTTDGGDIKALREDLHRHYVMIDSYINVLNRADLQQALDVLERMLAEKNNRRSVSIGSRQQNHNSVLRPDATHISSSSKPKTFEGFPPFFASSDLGYRRAAKAKMNFSISLRNPMTSICREASVNPNFFLGGSIISNQPLFCCNCRRIMKGVLQDSHQAALAKIKCGPGTIIVKNESSDLMTRSYTLYDPRIDEPDARNEDNPDGRTYVISIPLRKNQRLFEASLVQFLSKQAARCLADSVIQESKWVRWENDVAEPVPDDSAKNDLYSPWSPGHGARSRDRPSQSKPTRGRVLVACSVRLGITAESTIKSMNIKYLPPNNSGWSDTIPVKAVMIIQYRSIRKQKLYNPEEDDEGAWHDGDYLKLHLDFAKVSEYLKETKSLRCDFVWEEKLRVIGPAVTFRVRNLRHFEDDIPVEGAGTLTYLGERLTLTAGEGSSFVQLDRWNLPKVPVNRRAVTNEAASLVEWTQPLHDQLRNFWAARMSRKEEIRATFHLNNITVRGRPDIFGQEFYSSHLVILHDKSTRSTRQVVRSASGTCVITQDVSDRKGTKIDLQEDTLSVDEPMAIITSLVPGREKDGPSLKIRQEPNTINYQFSSEQDAVACICMITELARSEFVMETMALEDVISGPISGISTPAFSESMDPASIDIPYQSPRNSSLLLAEAPANHVRKPSSSQSQNSAASNGYELDLGIYLDEAHQNILCPHATVNPALFLSFDAIGQASLPLFACRCRNGKGAHNLAKQHELGEYRAGAFTLPILALGSRTTRNPGCFVIVNATVKDLTLELYVRCPSPQKERQFEEIMANLLRMKTATNLAIVGMRSNPELISVHIEDLDTISILSAFGNIEISPSAEMRIDGRWKFLSKSIKEVSISQHRIVRRTDLAHRLTQDPSRHTDLFDDSGRSMLQFKCGDQSFTCYIRMAPKLHTQHDYVTLTMEIEDALLLSDNAADYSSAEERLGSGRLRLRFEGASKATKLVASQSFGWFSFWRNRLSMRRWFEIDEDEEPEFESGIEEAEIENENPRFFEGFFNNSKLTLLKNDEMNTIRILVRSFSNDRVLSQYVLPSHFTREGSVRASIDACCIGERTLVLAHDSAVAEQSEAGDPRCWRLSGTASYMFPTKQIRDIFCDNLARVITAIGRSPGEVDDGIFELDSSSLTSPNAVELPTFEFSMPTLLRRATISHKIPVETDENDFYDSDADAEAEAEGSHSQYQSPRSSNLGLSEPRHMVRPSRSFVRERRLSAAPPPEIEDLGRKKTPSPKPTLFIPPPPPLPAFPKELTASPVETRTQKPLNSPPRALESPVEFTESPTVINSPRSTASSRTFVHSRSSSRSTSTTYRVWAHYDAKRDNEINVKVGDMIKVDYEDDEADAVWGVKMQVKTRLEGWVPKWCLTQVGNLDFNLKGRRRQHSGAGE</sequence>
<name>A0AAV9UPE1_9PEZI</name>
<comment type="caution">
    <text evidence="2">The sequence shown here is derived from an EMBL/GenBank/DDBJ whole genome shotgun (WGS) entry which is preliminary data.</text>
</comment>
<dbReference type="PANTHER" id="PTHR38886">
    <property type="entry name" value="SESA DOMAIN-CONTAINING PROTEIN"/>
    <property type="match status" value="1"/>
</dbReference>
<dbReference type="EMBL" id="JAVHNQ010000005">
    <property type="protein sequence ID" value="KAK6346493.1"/>
    <property type="molecule type" value="Genomic_DNA"/>
</dbReference>
<dbReference type="InterPro" id="IPR036028">
    <property type="entry name" value="SH3-like_dom_sf"/>
</dbReference>
<proteinExistence type="predicted"/>
<dbReference type="SUPFAM" id="SSF50044">
    <property type="entry name" value="SH3-domain"/>
    <property type="match status" value="1"/>
</dbReference>
<dbReference type="Proteomes" id="UP001375240">
    <property type="component" value="Unassembled WGS sequence"/>
</dbReference>
<feature type="region of interest" description="Disordered" evidence="1">
    <location>
        <begin position="373"/>
        <end position="405"/>
    </location>
</feature>
<accession>A0AAV9UPE1</accession>
<dbReference type="PANTHER" id="PTHR38886:SF1">
    <property type="entry name" value="NACHT-NTPASE AND P-LOOP NTPASES N-TERMINAL DOMAIN-CONTAINING PROTEIN"/>
    <property type="match status" value="1"/>
</dbReference>
<gene>
    <name evidence="2" type="ORF">TWF696_006620</name>
</gene>
<protein>
    <recommendedName>
        <fullName evidence="4">SH3 domain-containing protein</fullName>
    </recommendedName>
</protein>
<evidence type="ECO:0000256" key="1">
    <source>
        <dbReference type="SAM" id="MobiDB-lite"/>
    </source>
</evidence>
<reference evidence="2 3" key="1">
    <citation type="submission" date="2019-10" db="EMBL/GenBank/DDBJ databases">
        <authorList>
            <person name="Palmer J.M."/>
        </authorList>
    </citation>
    <scope>NUCLEOTIDE SEQUENCE [LARGE SCALE GENOMIC DNA]</scope>
    <source>
        <strain evidence="2 3">TWF696</strain>
    </source>
</reference>
<evidence type="ECO:0000313" key="2">
    <source>
        <dbReference type="EMBL" id="KAK6346493.1"/>
    </source>
</evidence>
<feature type="compositionally biased region" description="Polar residues" evidence="1">
    <location>
        <begin position="1322"/>
        <end position="1335"/>
    </location>
</feature>
<evidence type="ECO:0000313" key="3">
    <source>
        <dbReference type="Proteomes" id="UP001375240"/>
    </source>
</evidence>
<feature type="compositionally biased region" description="Polar residues" evidence="1">
    <location>
        <begin position="1421"/>
        <end position="1433"/>
    </location>
</feature>
<feature type="compositionally biased region" description="Pro residues" evidence="1">
    <location>
        <begin position="1373"/>
        <end position="1388"/>
    </location>
</feature>
<organism evidence="2 3">
    <name type="scientific">Orbilia brochopaga</name>
    <dbReference type="NCBI Taxonomy" id="3140254"/>
    <lineage>
        <taxon>Eukaryota</taxon>
        <taxon>Fungi</taxon>
        <taxon>Dikarya</taxon>
        <taxon>Ascomycota</taxon>
        <taxon>Pezizomycotina</taxon>
        <taxon>Orbiliomycetes</taxon>
        <taxon>Orbiliales</taxon>
        <taxon>Orbiliaceae</taxon>
        <taxon>Orbilia</taxon>
    </lineage>
</organism>
<feature type="region of interest" description="Disordered" evidence="1">
    <location>
        <begin position="1314"/>
        <end position="1443"/>
    </location>
</feature>
<evidence type="ECO:0008006" key="4">
    <source>
        <dbReference type="Google" id="ProtNLM"/>
    </source>
</evidence>
<feature type="compositionally biased region" description="Polar residues" evidence="1">
    <location>
        <begin position="1397"/>
        <end position="1406"/>
    </location>
</feature>